<keyword evidence="3" id="KW-1185">Reference proteome</keyword>
<evidence type="ECO:0000256" key="1">
    <source>
        <dbReference type="SAM" id="SignalP"/>
    </source>
</evidence>
<dbReference type="STRING" id="67767.A0A0J7KB98"/>
<organism evidence="2 3">
    <name type="scientific">Lasius niger</name>
    <name type="common">Black garden ant</name>
    <dbReference type="NCBI Taxonomy" id="67767"/>
    <lineage>
        <taxon>Eukaryota</taxon>
        <taxon>Metazoa</taxon>
        <taxon>Ecdysozoa</taxon>
        <taxon>Arthropoda</taxon>
        <taxon>Hexapoda</taxon>
        <taxon>Insecta</taxon>
        <taxon>Pterygota</taxon>
        <taxon>Neoptera</taxon>
        <taxon>Endopterygota</taxon>
        <taxon>Hymenoptera</taxon>
        <taxon>Apocrita</taxon>
        <taxon>Aculeata</taxon>
        <taxon>Formicoidea</taxon>
        <taxon>Formicidae</taxon>
        <taxon>Formicinae</taxon>
        <taxon>Lasius</taxon>
        <taxon>Lasius</taxon>
    </lineage>
</organism>
<dbReference type="PANTHER" id="PTHR47331">
    <property type="entry name" value="PHD-TYPE DOMAIN-CONTAINING PROTEIN"/>
    <property type="match status" value="1"/>
</dbReference>
<dbReference type="OrthoDB" id="5920040at2759"/>
<dbReference type="AlphaFoldDB" id="A0A0J7KB98"/>
<comment type="caution">
    <text evidence="2">The sequence shown here is derived from an EMBL/GenBank/DDBJ whole genome shotgun (WGS) entry which is preliminary data.</text>
</comment>
<name>A0A0J7KB98_LASNI</name>
<sequence>MIVLAVILPRLTLYSGGFCTNRRAWAHLDGLELADPEFLAADPVDLLGADVCTDILQQGLRRGGPQEPVAQQTKLGWILSGTINLTSEARSIRTHHGDVDLPEQRFWRQEEVSLTAAPLSADEREAEDHFARTHYRHDDGRYVVRLPLKTPLPDLTATRRSAARLLEQMERRFAGDAHFCKLYCDFMREYEVLGHMSPAPSLLAAANPKCFLPYHGVRREANFSTKLRVVFNGSSSVPSGESLNKRVRIES</sequence>
<evidence type="ECO:0000313" key="3">
    <source>
        <dbReference type="Proteomes" id="UP000036403"/>
    </source>
</evidence>
<feature type="chain" id="PRO_5005290241" description="Peptidase aspartic putative domain-containing protein" evidence="1">
    <location>
        <begin position="18"/>
        <end position="251"/>
    </location>
</feature>
<gene>
    <name evidence="2" type="ORF">RF55_13163</name>
</gene>
<protein>
    <recommendedName>
        <fullName evidence="4">Peptidase aspartic putative domain-containing protein</fullName>
    </recommendedName>
</protein>
<dbReference type="Proteomes" id="UP000036403">
    <property type="component" value="Unassembled WGS sequence"/>
</dbReference>
<dbReference type="EMBL" id="LBMM01010332">
    <property type="protein sequence ID" value="KMQ87531.1"/>
    <property type="molecule type" value="Genomic_DNA"/>
</dbReference>
<accession>A0A0J7KB98</accession>
<keyword evidence="1" id="KW-0732">Signal</keyword>
<reference evidence="2 3" key="1">
    <citation type="submission" date="2015-04" db="EMBL/GenBank/DDBJ databases">
        <title>Lasius niger genome sequencing.</title>
        <authorList>
            <person name="Konorov E.A."/>
            <person name="Nikitin M.A."/>
            <person name="Kirill M.V."/>
            <person name="Chang P."/>
        </authorList>
    </citation>
    <scope>NUCLEOTIDE SEQUENCE [LARGE SCALE GENOMIC DNA]</scope>
    <source>
        <tissue evidence="2">Whole</tissue>
    </source>
</reference>
<proteinExistence type="predicted"/>
<evidence type="ECO:0008006" key="4">
    <source>
        <dbReference type="Google" id="ProtNLM"/>
    </source>
</evidence>
<feature type="signal peptide" evidence="1">
    <location>
        <begin position="1"/>
        <end position="17"/>
    </location>
</feature>
<evidence type="ECO:0000313" key="2">
    <source>
        <dbReference type="EMBL" id="KMQ87531.1"/>
    </source>
</evidence>
<dbReference type="PANTHER" id="PTHR47331:SF5">
    <property type="entry name" value="RIBONUCLEASE H"/>
    <property type="match status" value="1"/>
</dbReference>
<dbReference type="PaxDb" id="67767-A0A0J7KB98"/>